<feature type="compositionally biased region" description="Gly residues" evidence="2">
    <location>
        <begin position="295"/>
        <end position="353"/>
    </location>
</feature>
<feature type="compositionally biased region" description="Low complexity" evidence="2">
    <location>
        <begin position="283"/>
        <end position="294"/>
    </location>
</feature>
<dbReference type="OrthoDB" id="9766277at2"/>
<gene>
    <name evidence="5" type="ORF">D2E24_0743</name>
</gene>
<proteinExistence type="predicted"/>
<comment type="caution">
    <text evidence="5">The sequence shown here is derived from an EMBL/GenBank/DDBJ whole genome shotgun (WGS) entry which is preliminary data.</text>
</comment>
<dbReference type="Gene3D" id="1.10.530.10">
    <property type="match status" value="1"/>
</dbReference>
<feature type="domain" description="G5" evidence="4">
    <location>
        <begin position="205"/>
        <end position="285"/>
    </location>
</feature>
<evidence type="ECO:0000256" key="2">
    <source>
        <dbReference type="SAM" id="MobiDB-lite"/>
    </source>
</evidence>
<dbReference type="Pfam" id="PF03990">
    <property type="entry name" value="DUF348"/>
    <property type="match status" value="3"/>
</dbReference>
<organism evidence="5 6">
    <name type="scientific">Bifidobacterium samirii</name>
    <dbReference type="NCBI Taxonomy" id="2306974"/>
    <lineage>
        <taxon>Bacteria</taxon>
        <taxon>Bacillati</taxon>
        <taxon>Actinomycetota</taxon>
        <taxon>Actinomycetes</taxon>
        <taxon>Bifidobacteriales</taxon>
        <taxon>Bifidobacteriaceae</taxon>
        <taxon>Bifidobacterium</taxon>
    </lineage>
</organism>
<dbReference type="SUPFAM" id="SSF53955">
    <property type="entry name" value="Lysozyme-like"/>
    <property type="match status" value="1"/>
</dbReference>
<feature type="chain" id="PRO_5019153510" evidence="3">
    <location>
        <begin position="37"/>
        <end position="540"/>
    </location>
</feature>
<evidence type="ECO:0000313" key="5">
    <source>
        <dbReference type="EMBL" id="RSX57445.1"/>
    </source>
</evidence>
<dbReference type="RefSeq" id="WP_125968011.1">
    <property type="nucleotide sequence ID" value="NZ_QXGK01000005.1"/>
</dbReference>
<dbReference type="PROSITE" id="PS51109">
    <property type="entry name" value="G5"/>
    <property type="match status" value="1"/>
</dbReference>
<dbReference type="Gene3D" id="2.20.230.10">
    <property type="entry name" value="Resuscitation-promoting factor rpfb"/>
    <property type="match status" value="1"/>
</dbReference>
<accession>A0A430FV61</accession>
<dbReference type="AlphaFoldDB" id="A0A430FV61"/>
<dbReference type="Proteomes" id="UP000287470">
    <property type="component" value="Unassembled WGS sequence"/>
</dbReference>
<keyword evidence="1 3" id="KW-0732">Signal</keyword>
<protein>
    <submittedName>
        <fullName evidence="5">Lytic transglycosylase</fullName>
    </submittedName>
</protein>
<feature type="region of interest" description="Disordered" evidence="2">
    <location>
        <begin position="283"/>
        <end position="436"/>
    </location>
</feature>
<dbReference type="SMART" id="SM01208">
    <property type="entry name" value="G5"/>
    <property type="match status" value="1"/>
</dbReference>
<feature type="signal peptide" evidence="3">
    <location>
        <begin position="1"/>
        <end position="36"/>
    </location>
</feature>
<dbReference type="InterPro" id="IPR007137">
    <property type="entry name" value="DUF348"/>
</dbReference>
<feature type="compositionally biased region" description="Gly residues" evidence="2">
    <location>
        <begin position="401"/>
        <end position="411"/>
    </location>
</feature>
<dbReference type="EMBL" id="QXGK01000005">
    <property type="protein sequence ID" value="RSX57445.1"/>
    <property type="molecule type" value="Genomic_DNA"/>
</dbReference>
<evidence type="ECO:0000259" key="4">
    <source>
        <dbReference type="PROSITE" id="PS51109"/>
    </source>
</evidence>
<dbReference type="InterPro" id="IPR023346">
    <property type="entry name" value="Lysozyme-like_dom_sf"/>
</dbReference>
<dbReference type="Pfam" id="PF07501">
    <property type="entry name" value="G5"/>
    <property type="match status" value="1"/>
</dbReference>
<keyword evidence="6" id="KW-1185">Reference proteome</keyword>
<evidence type="ECO:0000256" key="1">
    <source>
        <dbReference type="ARBA" id="ARBA00022729"/>
    </source>
</evidence>
<reference evidence="5 6" key="1">
    <citation type="submission" date="2018-09" db="EMBL/GenBank/DDBJ databases">
        <title>Characterization of the phylogenetic diversity of five novel species belonging to the genus Bifidobacterium.</title>
        <authorList>
            <person name="Lugli G.A."/>
            <person name="Duranti S."/>
            <person name="Milani C."/>
        </authorList>
    </citation>
    <scope>NUCLEOTIDE SEQUENCE [LARGE SCALE GENOMIC DNA]</scope>
    <source>
        <strain evidence="5 6">2033B</strain>
    </source>
</reference>
<evidence type="ECO:0000256" key="3">
    <source>
        <dbReference type="SAM" id="SignalP"/>
    </source>
</evidence>
<sequence length="540" mass="54104">MARRWTPQRFARLRRIRVAACALSVTAMMVGTFAVGARKTVAVTVNGETTTVVTYAMSAQRLLARMGVDVKTHDLVESSAGGDRLTDHAVVTVQSAYQTTITIDGQRVPFWTTATSAAQLLGFFEANEHAAAKITVDIGNIYNKLTGGMVIDADGPVTVIADGKTSVAPNGKLPAASILDAKGITVGKDDRVSVERDGDETILRVQRVTVGQETRMTTVTHGTQTVVDPSLAPGESVVRQQGEDGRIRQVYDVTYVDGEVESETLASETVVKLALDTIIAVGPSSGSNGSDDAAGSGGTPGSSGGSMSGGSGATGGSSGATGGGSSDSGTSGGTTGGDGGSNDSGDGGSGTTGGSTDDAGNGGGTSGGGSNDSGNSGGSGDDSGGSSNGGSSSGGSDDAGNSGGNSGGSSSGGSSDSGSSSGGSGGSSDGSSTARLWHPTPAQAQAYAAGAAAQRGWTGDDWDCLVKLWNRESNWRWDAENASSGAYGIPQALPADKMAVFGADWRDDAAIQIDWGLAYIAERYGSPSKAWQHSEEVGWY</sequence>
<evidence type="ECO:0000313" key="6">
    <source>
        <dbReference type="Proteomes" id="UP000287470"/>
    </source>
</evidence>
<dbReference type="InterPro" id="IPR011098">
    <property type="entry name" value="G5_dom"/>
</dbReference>
<name>A0A430FV61_9BIFI</name>
<feature type="compositionally biased region" description="Gly residues" evidence="2">
    <location>
        <begin position="360"/>
        <end position="393"/>
    </location>
</feature>